<dbReference type="InterPro" id="IPR036249">
    <property type="entry name" value="Thioredoxin-like_sf"/>
</dbReference>
<reference evidence="2 3" key="1">
    <citation type="submission" date="2017-05" db="EMBL/GenBank/DDBJ databases">
        <title>Genomic insights into alkan degradation activity of Oleiphilus messinensis.</title>
        <authorList>
            <person name="Kozyavkin S.A."/>
            <person name="Slesarev A.I."/>
            <person name="Golyshin P.N."/>
            <person name="Korzhenkov A."/>
            <person name="Golyshina O.N."/>
            <person name="Toshchakov S.V."/>
        </authorList>
    </citation>
    <scope>NUCLEOTIDE SEQUENCE [LARGE SCALE GENOMIC DNA]</scope>
    <source>
        <strain evidence="2 3">ME102</strain>
    </source>
</reference>
<dbReference type="AlphaFoldDB" id="A0A1Y0IGD8"/>
<evidence type="ECO:0000313" key="2">
    <source>
        <dbReference type="EMBL" id="ARU59330.1"/>
    </source>
</evidence>
<dbReference type="InterPro" id="IPR001853">
    <property type="entry name" value="DSBA-like_thioredoxin_dom"/>
</dbReference>
<evidence type="ECO:0000259" key="1">
    <source>
        <dbReference type="Pfam" id="PF01323"/>
    </source>
</evidence>
<dbReference type="KEGG" id="ome:OLMES_5350"/>
<feature type="domain" description="DSBA-like thioredoxin" evidence="1">
    <location>
        <begin position="243"/>
        <end position="425"/>
    </location>
</feature>
<accession>A0A1Y0IGD8</accession>
<organism evidence="2 3">
    <name type="scientific">Oleiphilus messinensis</name>
    <dbReference type="NCBI Taxonomy" id="141451"/>
    <lineage>
        <taxon>Bacteria</taxon>
        <taxon>Pseudomonadati</taxon>
        <taxon>Pseudomonadota</taxon>
        <taxon>Gammaproteobacteria</taxon>
        <taxon>Oceanospirillales</taxon>
        <taxon>Oleiphilaceae</taxon>
        <taxon>Oleiphilus</taxon>
    </lineage>
</organism>
<dbReference type="Proteomes" id="UP000196027">
    <property type="component" value="Chromosome"/>
</dbReference>
<proteinExistence type="predicted"/>
<dbReference type="Pfam" id="PF01323">
    <property type="entry name" value="DSBA"/>
    <property type="match status" value="1"/>
</dbReference>
<dbReference type="GO" id="GO:0016491">
    <property type="term" value="F:oxidoreductase activity"/>
    <property type="evidence" value="ECO:0007669"/>
    <property type="project" value="InterPro"/>
</dbReference>
<dbReference type="PANTHER" id="PTHR42943:SF2">
    <property type="entry name" value="GLUTATHIONE S-TRANSFERASE KAPPA 1"/>
    <property type="match status" value="1"/>
</dbReference>
<name>A0A1Y0IGD8_9GAMM</name>
<dbReference type="RefSeq" id="WP_087464016.1">
    <property type="nucleotide sequence ID" value="NZ_CP021425.1"/>
</dbReference>
<dbReference type="OrthoDB" id="5244108at2"/>
<keyword evidence="3" id="KW-1185">Reference proteome</keyword>
<dbReference type="Gene3D" id="3.40.30.10">
    <property type="entry name" value="Glutaredoxin"/>
    <property type="match status" value="1"/>
</dbReference>
<gene>
    <name evidence="2" type="ORF">OLMES_5350</name>
</gene>
<dbReference type="EMBL" id="CP021425">
    <property type="protein sequence ID" value="ARU59330.1"/>
    <property type="molecule type" value="Genomic_DNA"/>
</dbReference>
<protein>
    <submittedName>
        <fullName evidence="2">DSBA-like thioredoxin domain-containing protein</fullName>
    </submittedName>
</protein>
<dbReference type="InterPro" id="IPR051924">
    <property type="entry name" value="GST_Kappa/NadH"/>
</dbReference>
<dbReference type="PANTHER" id="PTHR42943">
    <property type="entry name" value="GLUTATHIONE S-TRANSFERASE KAPPA"/>
    <property type="match status" value="1"/>
</dbReference>
<dbReference type="SUPFAM" id="SSF52833">
    <property type="entry name" value="Thioredoxin-like"/>
    <property type="match status" value="2"/>
</dbReference>
<evidence type="ECO:0000313" key="3">
    <source>
        <dbReference type="Proteomes" id="UP000196027"/>
    </source>
</evidence>
<sequence>MKKYIMPYAARLISSDALLAYKRSLREQKRRIRFKPHELDIFIRADDPYSFLLIQVLESFLDRFNVVAHYHVTQRSQPDMFPEEGLWHAYACHDAYHLARLYGLKFPLRQHEPDHQRIRAVTKSLVAQETQSDFVQIANRLLHSLWFDQQLNIQTSEHTDAAVHELLNHNDALLQTMGHYLGAMIHYGGEWYWGIDRLDHLEQRLASLGLGQPENNTSIEFDRTYRPFCYQPSPTAPRCNIALDFYWSARSPYSYLALERTIQLARHYKITLNIKPVLPMVMRNLPVPETKKMYIFHDTKREARKLGVSYGFVADPLGKGVERCYALYEYARAENKAEEYLISFARAVNAEGIHADTDRGMKLIVERCGLDWQVAKAHLHNTDWQTWAEANLNEMLSLGCWGVPSFRFGSDYFWGQDRLVLVERAMIAALEKPQQ</sequence>